<evidence type="ECO:0000256" key="2">
    <source>
        <dbReference type="ARBA" id="ARBA00012513"/>
    </source>
</evidence>
<dbReference type="EC" id="2.7.11.1" evidence="2"/>
<dbReference type="PROSITE" id="PS50011">
    <property type="entry name" value="PROTEIN_KINASE_DOM"/>
    <property type="match status" value="1"/>
</dbReference>
<dbReference type="PROSITE" id="PS50927">
    <property type="entry name" value="BULB_LECTIN"/>
    <property type="match status" value="1"/>
</dbReference>
<evidence type="ECO:0000313" key="13">
    <source>
        <dbReference type="Proteomes" id="UP000479710"/>
    </source>
</evidence>
<dbReference type="InterPro" id="IPR036426">
    <property type="entry name" value="Bulb-type_lectin_dom_sf"/>
</dbReference>
<comment type="catalytic activity">
    <reaction evidence="8">
        <text>L-threonyl-[protein] + ATP = O-phospho-L-threonyl-[protein] + ADP + H(+)</text>
        <dbReference type="Rhea" id="RHEA:46608"/>
        <dbReference type="Rhea" id="RHEA-COMP:11060"/>
        <dbReference type="Rhea" id="RHEA-COMP:11605"/>
        <dbReference type="ChEBI" id="CHEBI:15378"/>
        <dbReference type="ChEBI" id="CHEBI:30013"/>
        <dbReference type="ChEBI" id="CHEBI:30616"/>
        <dbReference type="ChEBI" id="CHEBI:61977"/>
        <dbReference type="ChEBI" id="CHEBI:456216"/>
        <dbReference type="EC" id="2.7.11.1"/>
    </reaction>
</comment>
<sequence length="238" mass="26754">MRGTRGYLAPEWISGVPITAKADVFSYGMMLFELISGRRNADHAEEGMSSFFPNLAANKLHEGDVQTLLDSRLNGDANADELIRACKAYNRMFYHYSINHYKRTTSKKAVIWVANRDNPVTSATSPKLKISEDGYLVLLDKFEEPKWSSNGTWKKPGKSVVAVLLNNGNLILRDQVYKGSLPNSQLIALKKLQGMRQGDKQFQTEVKAFGRIHHTNPVRLKGLCLRGDKSLLALYHNV</sequence>
<evidence type="ECO:0000256" key="7">
    <source>
        <dbReference type="ARBA" id="ARBA00023170"/>
    </source>
</evidence>
<dbReference type="SUPFAM" id="SSF51110">
    <property type="entry name" value="alpha-D-mannose-specific plant lectins"/>
    <property type="match status" value="1"/>
</dbReference>
<evidence type="ECO:0000256" key="8">
    <source>
        <dbReference type="ARBA" id="ARBA00047899"/>
    </source>
</evidence>
<dbReference type="Pfam" id="PF01453">
    <property type="entry name" value="B_lectin"/>
    <property type="match status" value="1"/>
</dbReference>
<dbReference type="InterPro" id="IPR001480">
    <property type="entry name" value="Bulb-type_lectin_dom"/>
</dbReference>
<dbReference type="AlphaFoldDB" id="A0A6G1CYH0"/>
<evidence type="ECO:0000256" key="6">
    <source>
        <dbReference type="ARBA" id="ARBA00023136"/>
    </source>
</evidence>
<dbReference type="SMART" id="SM00108">
    <property type="entry name" value="B_lectin"/>
    <property type="match status" value="1"/>
</dbReference>
<keyword evidence="7" id="KW-0675">Receptor</keyword>
<comment type="catalytic activity">
    <reaction evidence="9">
        <text>L-seryl-[protein] + ATP = O-phospho-L-seryl-[protein] + ADP + H(+)</text>
        <dbReference type="Rhea" id="RHEA:17989"/>
        <dbReference type="Rhea" id="RHEA-COMP:9863"/>
        <dbReference type="Rhea" id="RHEA-COMP:11604"/>
        <dbReference type="ChEBI" id="CHEBI:15378"/>
        <dbReference type="ChEBI" id="CHEBI:29999"/>
        <dbReference type="ChEBI" id="CHEBI:30616"/>
        <dbReference type="ChEBI" id="CHEBI:83421"/>
        <dbReference type="ChEBI" id="CHEBI:456216"/>
        <dbReference type="EC" id="2.7.11.1"/>
    </reaction>
</comment>
<gene>
    <name evidence="12" type="ORF">E2562_000924</name>
</gene>
<evidence type="ECO:0000256" key="1">
    <source>
        <dbReference type="ARBA" id="ARBA00004479"/>
    </source>
</evidence>
<dbReference type="PANTHER" id="PTHR47974">
    <property type="entry name" value="OS07G0415500 PROTEIN"/>
    <property type="match status" value="1"/>
</dbReference>
<dbReference type="OrthoDB" id="5857966at2759"/>
<dbReference type="Pfam" id="PF00069">
    <property type="entry name" value="Pkinase"/>
    <property type="match status" value="1"/>
</dbReference>
<comment type="subcellular location">
    <subcellularLocation>
        <location evidence="1">Membrane</location>
        <topology evidence="1">Single-pass type I membrane protein</topology>
    </subcellularLocation>
</comment>
<dbReference type="PANTHER" id="PTHR47974:SF19">
    <property type="entry name" value="RECEPTOR-LIKE SERINE_THREONINE-PROTEIN KINASE"/>
    <property type="match status" value="1"/>
</dbReference>
<evidence type="ECO:0000259" key="10">
    <source>
        <dbReference type="PROSITE" id="PS50011"/>
    </source>
</evidence>
<organism evidence="12 13">
    <name type="scientific">Oryza meyeriana var. granulata</name>
    <dbReference type="NCBI Taxonomy" id="110450"/>
    <lineage>
        <taxon>Eukaryota</taxon>
        <taxon>Viridiplantae</taxon>
        <taxon>Streptophyta</taxon>
        <taxon>Embryophyta</taxon>
        <taxon>Tracheophyta</taxon>
        <taxon>Spermatophyta</taxon>
        <taxon>Magnoliopsida</taxon>
        <taxon>Liliopsida</taxon>
        <taxon>Poales</taxon>
        <taxon>Poaceae</taxon>
        <taxon>BOP clade</taxon>
        <taxon>Oryzoideae</taxon>
        <taxon>Oryzeae</taxon>
        <taxon>Oryzinae</taxon>
        <taxon>Oryza</taxon>
        <taxon>Oryza meyeriana</taxon>
    </lineage>
</organism>
<keyword evidence="6" id="KW-0472">Membrane</keyword>
<accession>A0A6G1CYH0</accession>
<dbReference type="GO" id="GO:0016020">
    <property type="term" value="C:membrane"/>
    <property type="evidence" value="ECO:0007669"/>
    <property type="project" value="UniProtKB-SubCell"/>
</dbReference>
<evidence type="ECO:0000313" key="12">
    <source>
        <dbReference type="EMBL" id="KAF0905127.1"/>
    </source>
</evidence>
<evidence type="ECO:0000256" key="4">
    <source>
        <dbReference type="ARBA" id="ARBA00022729"/>
    </source>
</evidence>
<feature type="domain" description="Bulb-type lectin" evidence="11">
    <location>
        <begin position="57"/>
        <end position="185"/>
    </location>
</feature>
<dbReference type="GO" id="GO:0005524">
    <property type="term" value="F:ATP binding"/>
    <property type="evidence" value="ECO:0007669"/>
    <property type="project" value="InterPro"/>
</dbReference>
<evidence type="ECO:0000256" key="9">
    <source>
        <dbReference type="ARBA" id="ARBA00048679"/>
    </source>
</evidence>
<dbReference type="InterPro" id="IPR011009">
    <property type="entry name" value="Kinase-like_dom_sf"/>
</dbReference>
<dbReference type="InterPro" id="IPR000719">
    <property type="entry name" value="Prot_kinase_dom"/>
</dbReference>
<keyword evidence="4" id="KW-0732">Signal</keyword>
<protein>
    <recommendedName>
        <fullName evidence="2">non-specific serine/threonine protein kinase</fullName>
        <ecNumber evidence="2">2.7.11.1</ecNumber>
    </recommendedName>
</protein>
<dbReference type="EMBL" id="SPHZ02000007">
    <property type="protein sequence ID" value="KAF0905127.1"/>
    <property type="molecule type" value="Genomic_DNA"/>
</dbReference>
<comment type="caution">
    <text evidence="12">The sequence shown here is derived from an EMBL/GenBank/DDBJ whole genome shotgun (WGS) entry which is preliminary data.</text>
</comment>
<keyword evidence="13" id="KW-1185">Reference proteome</keyword>
<dbReference type="Gene3D" id="1.10.510.10">
    <property type="entry name" value="Transferase(Phosphotransferase) domain 1"/>
    <property type="match status" value="1"/>
</dbReference>
<feature type="domain" description="Protein kinase" evidence="10">
    <location>
        <begin position="1"/>
        <end position="94"/>
    </location>
</feature>
<evidence type="ECO:0000256" key="3">
    <source>
        <dbReference type="ARBA" id="ARBA00022692"/>
    </source>
</evidence>
<dbReference type="Proteomes" id="UP000479710">
    <property type="component" value="Unassembled WGS sequence"/>
</dbReference>
<evidence type="ECO:0000256" key="5">
    <source>
        <dbReference type="ARBA" id="ARBA00022989"/>
    </source>
</evidence>
<keyword evidence="5" id="KW-1133">Transmembrane helix</keyword>
<dbReference type="Gene3D" id="2.90.10.10">
    <property type="entry name" value="Bulb-type lectin domain"/>
    <property type="match status" value="1"/>
</dbReference>
<dbReference type="Gene3D" id="3.30.200.20">
    <property type="entry name" value="Phosphorylase Kinase, domain 1"/>
    <property type="match status" value="1"/>
</dbReference>
<evidence type="ECO:0000259" key="11">
    <source>
        <dbReference type="PROSITE" id="PS50927"/>
    </source>
</evidence>
<proteinExistence type="predicted"/>
<reference evidence="12 13" key="1">
    <citation type="submission" date="2019-11" db="EMBL/GenBank/DDBJ databases">
        <title>Whole genome sequence of Oryza granulata.</title>
        <authorList>
            <person name="Li W."/>
        </authorList>
    </citation>
    <scope>NUCLEOTIDE SEQUENCE [LARGE SCALE GENOMIC DNA]</scope>
    <source>
        <strain evidence="13">cv. Menghai</strain>
        <tissue evidence="12">Leaf</tissue>
    </source>
</reference>
<keyword evidence="3" id="KW-0812">Transmembrane</keyword>
<dbReference type="SUPFAM" id="SSF56112">
    <property type="entry name" value="Protein kinase-like (PK-like)"/>
    <property type="match status" value="2"/>
</dbReference>
<dbReference type="GO" id="GO:0004674">
    <property type="term" value="F:protein serine/threonine kinase activity"/>
    <property type="evidence" value="ECO:0007669"/>
    <property type="project" value="UniProtKB-EC"/>
</dbReference>
<dbReference type="GO" id="GO:0051707">
    <property type="term" value="P:response to other organism"/>
    <property type="evidence" value="ECO:0007669"/>
    <property type="project" value="UniProtKB-ARBA"/>
</dbReference>
<name>A0A6G1CYH0_9ORYZ</name>